<feature type="compositionally biased region" description="Polar residues" evidence="1">
    <location>
        <begin position="33"/>
        <end position="49"/>
    </location>
</feature>
<organism evidence="2">
    <name type="scientific">Octactis speculum</name>
    <dbReference type="NCBI Taxonomy" id="3111310"/>
    <lineage>
        <taxon>Eukaryota</taxon>
        <taxon>Sar</taxon>
        <taxon>Stramenopiles</taxon>
        <taxon>Ochrophyta</taxon>
        <taxon>Dictyochophyceae</taxon>
        <taxon>Dictyochales</taxon>
        <taxon>Dictyochaceae</taxon>
        <taxon>Octactis</taxon>
    </lineage>
</organism>
<gene>
    <name evidence="2" type="ORF">DSPE1174_LOCUS3604</name>
</gene>
<protein>
    <submittedName>
        <fullName evidence="2">Uncharacterized protein</fullName>
    </submittedName>
</protein>
<dbReference type="AlphaFoldDB" id="A0A7S2AVJ8"/>
<evidence type="ECO:0000256" key="1">
    <source>
        <dbReference type="SAM" id="MobiDB-lite"/>
    </source>
</evidence>
<sequence length="135" mass="14577">MSPTSTSSAGAENELEQLRSCQEAFEKAGPGKISSTIATADNVPISSGESAIDHSRNKRKSGAMDVNEDIPESVMGSPQAGSQIKNGRFGLYLNSLANLNSFVKETDMKEDSIQPINQIGVSLRRKWGTPFWEKS</sequence>
<feature type="region of interest" description="Disordered" evidence="1">
    <location>
        <begin position="1"/>
        <end position="81"/>
    </location>
</feature>
<accession>A0A7S2AVJ8</accession>
<proteinExistence type="predicted"/>
<name>A0A7S2AVJ8_9STRA</name>
<reference evidence="2" key="1">
    <citation type="submission" date="2021-01" db="EMBL/GenBank/DDBJ databases">
        <authorList>
            <person name="Corre E."/>
            <person name="Pelletier E."/>
            <person name="Niang G."/>
            <person name="Scheremetjew M."/>
            <person name="Finn R."/>
            <person name="Kale V."/>
            <person name="Holt S."/>
            <person name="Cochrane G."/>
            <person name="Meng A."/>
            <person name="Brown T."/>
            <person name="Cohen L."/>
        </authorList>
    </citation>
    <scope>NUCLEOTIDE SEQUENCE</scope>
    <source>
        <strain evidence="2">CCMP1381</strain>
    </source>
</reference>
<evidence type="ECO:0000313" key="2">
    <source>
        <dbReference type="EMBL" id="CAD9378594.1"/>
    </source>
</evidence>
<feature type="compositionally biased region" description="Polar residues" evidence="1">
    <location>
        <begin position="1"/>
        <end position="10"/>
    </location>
</feature>
<dbReference type="EMBL" id="HBGS01006838">
    <property type="protein sequence ID" value="CAD9378594.1"/>
    <property type="molecule type" value="Transcribed_RNA"/>
</dbReference>